<evidence type="ECO:0000313" key="1">
    <source>
        <dbReference type="EMBL" id="TXE17109.1"/>
    </source>
</evidence>
<gene>
    <name evidence="1" type="ORF">ES692_10650</name>
</gene>
<keyword evidence="1" id="KW-0489">Methyltransferase</keyword>
<dbReference type="InterPro" id="IPR029063">
    <property type="entry name" value="SAM-dependent_MTases_sf"/>
</dbReference>
<sequence>MNFLKQQVVDFLNTYRIGKQVYYDDFFKETAQLSISENLKSPRRTAIINYLLALVDAENYLEIGVRDPKKNFNRIQCKNKFSVDPGIEFEDNPVDFKMTSDLFFDKFKSNKLKIKSDIKFDVIYIDGLHLSYQVEKDILNSLDLLNDNGFIILHDCNPPSVFHQREDYNFKNSPAKSFWNGTTWKAFYKVRHQSDLFSICFDTDWGVGILSRKQYPSFNNINCKVQNEFYEYSVLNESRQEHLNLSNFEQWTLLMEE</sequence>
<dbReference type="GO" id="GO:0008168">
    <property type="term" value="F:methyltransferase activity"/>
    <property type="evidence" value="ECO:0007669"/>
    <property type="project" value="UniProtKB-KW"/>
</dbReference>
<dbReference type="Proteomes" id="UP000321938">
    <property type="component" value="Unassembled WGS sequence"/>
</dbReference>
<name>A0A5C7B7T5_9FLAO</name>
<dbReference type="EMBL" id="VOSB01000014">
    <property type="protein sequence ID" value="TXE17109.1"/>
    <property type="molecule type" value="Genomic_DNA"/>
</dbReference>
<protein>
    <submittedName>
        <fullName evidence="1">Class I SAM-dependent methyltransferase</fullName>
    </submittedName>
</protein>
<keyword evidence="1" id="KW-0808">Transferase</keyword>
<comment type="caution">
    <text evidence="1">The sequence shown here is derived from an EMBL/GenBank/DDBJ whole genome shotgun (WGS) entry which is preliminary data.</text>
</comment>
<proteinExistence type="predicted"/>
<reference evidence="1 2" key="1">
    <citation type="submission" date="2019-08" db="EMBL/GenBank/DDBJ databases">
        <title>Genome of Psychroserpens burtonensis ACAM 167.</title>
        <authorList>
            <person name="Bowman J.P."/>
        </authorList>
    </citation>
    <scope>NUCLEOTIDE SEQUENCE [LARGE SCALE GENOMIC DNA]</scope>
    <source>
        <strain evidence="1 2">ACAM 167</strain>
    </source>
</reference>
<dbReference type="SUPFAM" id="SSF53335">
    <property type="entry name" value="S-adenosyl-L-methionine-dependent methyltransferases"/>
    <property type="match status" value="1"/>
</dbReference>
<organism evidence="1 2">
    <name type="scientific">Psychroserpens burtonensis</name>
    <dbReference type="NCBI Taxonomy" id="49278"/>
    <lineage>
        <taxon>Bacteria</taxon>
        <taxon>Pseudomonadati</taxon>
        <taxon>Bacteroidota</taxon>
        <taxon>Flavobacteriia</taxon>
        <taxon>Flavobacteriales</taxon>
        <taxon>Flavobacteriaceae</taxon>
        <taxon>Psychroserpens</taxon>
    </lineage>
</organism>
<dbReference type="AlphaFoldDB" id="A0A5C7B7T5"/>
<dbReference type="Pfam" id="PF13578">
    <property type="entry name" value="Methyltransf_24"/>
    <property type="match status" value="1"/>
</dbReference>
<evidence type="ECO:0000313" key="2">
    <source>
        <dbReference type="Proteomes" id="UP000321938"/>
    </source>
</evidence>
<accession>A0A5C7B7T5</accession>
<dbReference type="RefSeq" id="WP_147231731.1">
    <property type="nucleotide sequence ID" value="NZ_VOSB01000014.1"/>
</dbReference>
<keyword evidence="2" id="KW-1185">Reference proteome</keyword>
<dbReference type="Gene3D" id="3.40.50.150">
    <property type="entry name" value="Vaccinia Virus protein VP39"/>
    <property type="match status" value="1"/>
</dbReference>
<dbReference type="OrthoDB" id="799111at2"/>
<dbReference type="GO" id="GO:0032259">
    <property type="term" value="P:methylation"/>
    <property type="evidence" value="ECO:0007669"/>
    <property type="project" value="UniProtKB-KW"/>
</dbReference>